<dbReference type="Gene3D" id="3.40.1230.10">
    <property type="entry name" value="MTH938-like"/>
    <property type="match status" value="1"/>
</dbReference>
<reference evidence="1" key="1">
    <citation type="submission" date="2021-01" db="EMBL/GenBank/DDBJ databases">
        <authorList>
            <person name="Corre E."/>
            <person name="Pelletier E."/>
            <person name="Niang G."/>
            <person name="Scheremetjew M."/>
            <person name="Finn R."/>
            <person name="Kale V."/>
            <person name="Holt S."/>
            <person name="Cochrane G."/>
            <person name="Meng A."/>
            <person name="Brown T."/>
            <person name="Cohen L."/>
        </authorList>
    </citation>
    <scope>NUCLEOTIDE SEQUENCE</scope>
    <source>
        <strain evidence="1">CCAC1681</strain>
    </source>
</reference>
<name>A0A7S0CN80_MICPS</name>
<dbReference type="InterPro" id="IPR036748">
    <property type="entry name" value="MTH938-like_sf"/>
</dbReference>
<dbReference type="GO" id="GO:0032981">
    <property type="term" value="P:mitochondrial respiratory chain complex I assembly"/>
    <property type="evidence" value="ECO:0007669"/>
    <property type="project" value="TreeGrafter"/>
</dbReference>
<gene>
    <name evidence="1" type="ORF">MSP1401_LOCUS164</name>
</gene>
<protein>
    <recommendedName>
        <fullName evidence="2">NADH dehydrogenase [ubiquinone] 1 alpha subcomplex assembly factor 3</fullName>
    </recommendedName>
</protein>
<dbReference type="SUPFAM" id="SSF64076">
    <property type="entry name" value="MTH938-like"/>
    <property type="match status" value="1"/>
</dbReference>
<dbReference type="PANTHER" id="PTHR21192">
    <property type="entry name" value="NUCLEAR PROTEIN E3-3"/>
    <property type="match status" value="1"/>
</dbReference>
<dbReference type="AlphaFoldDB" id="A0A7S0CN80"/>
<dbReference type="PANTHER" id="PTHR21192:SF2">
    <property type="entry name" value="NADH DEHYDROGENASE [UBIQUINONE] 1 ALPHA SUBCOMPLEX ASSEMBLY FACTOR 3"/>
    <property type="match status" value="1"/>
</dbReference>
<evidence type="ECO:0000313" key="1">
    <source>
        <dbReference type="EMBL" id="CAD8428985.1"/>
    </source>
</evidence>
<organism evidence="1">
    <name type="scientific">Micromonas pusilla</name>
    <name type="common">Picoplanktonic green alga</name>
    <name type="synonym">Chromulina pusilla</name>
    <dbReference type="NCBI Taxonomy" id="38833"/>
    <lineage>
        <taxon>Eukaryota</taxon>
        <taxon>Viridiplantae</taxon>
        <taxon>Chlorophyta</taxon>
        <taxon>Mamiellophyceae</taxon>
        <taxon>Mamiellales</taxon>
        <taxon>Mamiellaceae</taxon>
        <taxon>Micromonas</taxon>
    </lineage>
</organism>
<dbReference type="EMBL" id="HBEN01000187">
    <property type="protein sequence ID" value="CAD8428985.1"/>
    <property type="molecule type" value="Transcribed_RNA"/>
</dbReference>
<evidence type="ECO:0008006" key="2">
    <source>
        <dbReference type="Google" id="ProtNLM"/>
    </source>
</evidence>
<dbReference type="GO" id="GO:0005743">
    <property type="term" value="C:mitochondrial inner membrane"/>
    <property type="evidence" value="ECO:0007669"/>
    <property type="project" value="TreeGrafter"/>
</dbReference>
<accession>A0A7S0CN80</accession>
<sequence>MSLRRVAARGAHIAWKCAATPSVRTWRPLETAELACASRELARCRRGPRNFASSPIEDSDIFGVGGSQGIDTYTSKGFVIGGVEYQGNVFLYQELSLLWGVKTVEEITPDALVAAHIVDPAPDILIVGCGNKIEALPAETLEFFRNTETMLEVLDTPNAIATYNILVQEGRQVAAALLLPSA</sequence>
<dbReference type="Pfam" id="PF04430">
    <property type="entry name" value="DUF498"/>
    <property type="match status" value="1"/>
</dbReference>
<proteinExistence type="predicted"/>
<dbReference type="InterPro" id="IPR007523">
    <property type="entry name" value="NDUFAF3/AAMDC"/>
</dbReference>